<dbReference type="AlphaFoldDB" id="A0A344TXS0"/>
<evidence type="ECO:0000259" key="1">
    <source>
        <dbReference type="Pfam" id="PF09664"/>
    </source>
</evidence>
<dbReference type="InterPro" id="IPR024465">
    <property type="entry name" value="DUF2399"/>
</dbReference>
<reference evidence="3 4" key="1">
    <citation type="submission" date="2018-01" db="EMBL/GenBank/DDBJ databases">
        <title>Draft genome Sequence of streptomyces globosus LZH-48.</title>
        <authorList>
            <person name="Ran K."/>
            <person name="Li Z."/>
            <person name="Wei S."/>
            <person name="Dong R."/>
        </authorList>
    </citation>
    <scope>NUCLEOTIDE SEQUENCE [LARGE SCALE GENOMIC DNA]</scope>
    <source>
        <strain evidence="3 4">LZH-48</strain>
    </source>
</reference>
<proteinExistence type="predicted"/>
<dbReference type="NCBIfam" id="TIGR02679">
    <property type="entry name" value="TIGR02679 family protein"/>
    <property type="match status" value="1"/>
</dbReference>
<dbReference type="InterPro" id="IPR013495">
    <property type="entry name" value="CHP02679"/>
</dbReference>
<feature type="domain" description="DUF2399" evidence="1">
    <location>
        <begin position="291"/>
        <end position="442"/>
    </location>
</feature>
<accession>A0A344TXS0</accession>
<keyword evidence="4" id="KW-1185">Reference proteome</keyword>
<protein>
    <submittedName>
        <fullName evidence="3">TIGR02679 family protein</fullName>
    </submittedName>
</protein>
<name>A0A344TXS0_9ACTN</name>
<evidence type="ECO:0000313" key="3">
    <source>
        <dbReference type="EMBL" id="AXE23441.1"/>
    </source>
</evidence>
<dbReference type="KEGG" id="sgz:C0216_08155"/>
<dbReference type="Pfam" id="PF11796">
    <property type="entry name" value="DUF3323"/>
    <property type="match status" value="1"/>
</dbReference>
<dbReference type="Proteomes" id="UP000252004">
    <property type="component" value="Chromosome"/>
</dbReference>
<gene>
    <name evidence="3" type="ORF">C0216_08155</name>
</gene>
<dbReference type="OrthoDB" id="8188786at2"/>
<feature type="domain" description="Conserved hypothetical protein CHP02679 N terminus" evidence="2">
    <location>
        <begin position="70"/>
        <end position="276"/>
    </location>
</feature>
<dbReference type="InterPro" id="IPR024466">
    <property type="entry name" value="CHP02679_N"/>
</dbReference>
<dbReference type="EMBL" id="CP030862">
    <property type="protein sequence ID" value="AXE23441.1"/>
    <property type="molecule type" value="Genomic_DNA"/>
</dbReference>
<dbReference type="Pfam" id="PF09664">
    <property type="entry name" value="DUF2399"/>
    <property type="match status" value="1"/>
</dbReference>
<organism evidence="3 4">
    <name type="scientific">Streptomyces globosus</name>
    <dbReference type="NCBI Taxonomy" id="68209"/>
    <lineage>
        <taxon>Bacteria</taxon>
        <taxon>Bacillati</taxon>
        <taxon>Actinomycetota</taxon>
        <taxon>Actinomycetes</taxon>
        <taxon>Kitasatosporales</taxon>
        <taxon>Streptomycetaceae</taxon>
        <taxon>Streptomyces</taxon>
    </lineage>
</organism>
<evidence type="ECO:0000313" key="4">
    <source>
        <dbReference type="Proteomes" id="UP000252004"/>
    </source>
</evidence>
<evidence type="ECO:0000259" key="2">
    <source>
        <dbReference type="Pfam" id="PF11796"/>
    </source>
</evidence>
<sequence length="444" mass="46443">MGRYGPYPPWRPGAYGRAGGGVGVSGSAAEAAAAEAAAVDEVRLRRLLGAAELSWLLDRVRRRLERGRPLTGAVSLAAPTPAQRAAAERLLGRAPGGGASLTVRLDAVDAVLRRSGISPEGLPAAVSALTGPVVPREEARRAEERAWAEAYTPLTLLARDEPRLADWAAQVRDSGLVRRVTGTPAAARTLLDQAVRVLRELPAEPARSLSVFAADVLGGAHALDEGTPLAAIVLSGVRALTGHPDGEGAAWRRAAWASAGLLRDDVSSTVLALNLRGTPALDWMADVGEPCVLTLRQLAHRPPRTAPAVVHVCENPAVLSAAADHHGAASLPLVCLRGQPSAAALALLTHLRGLGAAFRYHGDFDWGGLRIATTLLRHVPWRPWRYTADDYRGAVAAAGRAAAPLAGKPVPSPWDPDLASVLAEHGIRIEEEAVLGALLADLTP</sequence>